<dbReference type="SUPFAM" id="SSF50891">
    <property type="entry name" value="Cyclophilin-like"/>
    <property type="match status" value="1"/>
</dbReference>
<dbReference type="PANTHER" id="PTHR34698:SF2">
    <property type="entry name" value="5-OXOPROLINASE SUBUNIT B"/>
    <property type="match status" value="1"/>
</dbReference>
<dbReference type="EMBL" id="CP036150">
    <property type="protein sequence ID" value="QEN06568.1"/>
    <property type="molecule type" value="Genomic_DNA"/>
</dbReference>
<dbReference type="SUPFAM" id="SSF160467">
    <property type="entry name" value="PH0987 N-terminal domain-like"/>
    <property type="match status" value="1"/>
</dbReference>
<evidence type="ECO:0000256" key="3">
    <source>
        <dbReference type="ARBA" id="ARBA00022840"/>
    </source>
</evidence>
<dbReference type="OrthoDB" id="9778567at2"/>
<dbReference type="SMART" id="SM00796">
    <property type="entry name" value="AHS1"/>
    <property type="match status" value="1"/>
</dbReference>
<dbReference type="Gene3D" id="3.30.1360.40">
    <property type="match status" value="1"/>
</dbReference>
<dbReference type="KEGG" id="ock:EXM22_00655"/>
<dbReference type="InterPro" id="IPR029000">
    <property type="entry name" value="Cyclophilin-like_dom_sf"/>
</dbReference>
<sequence>MISCYPIGDGCLCWSFGETIDEELVRKTLFIYKKFKKMDLLEKWGIHDIVPSYKSIAFHFAPSKEGLEKMERELDSAIRDYWTRLEQEKTIPSLEGKKIIFPVVYDGEDLKDVARHCRMSKEEVIRLHCEGRYMVAMVGFKPYFPYLLGLNPLLETPRLETPRTRIPAGAVAIGGGQTGVYPEESPGGWNLIGRTDPELLKQVEPGDIIIMKNVENLNED</sequence>
<dbReference type="RefSeq" id="WP_149484651.1">
    <property type="nucleotide sequence ID" value="NZ_CP036150.1"/>
</dbReference>
<keyword evidence="2 5" id="KW-0378">Hydrolase</keyword>
<evidence type="ECO:0000256" key="2">
    <source>
        <dbReference type="ARBA" id="ARBA00022801"/>
    </source>
</evidence>
<evidence type="ECO:0000256" key="1">
    <source>
        <dbReference type="ARBA" id="ARBA00022741"/>
    </source>
</evidence>
<dbReference type="Pfam" id="PF02682">
    <property type="entry name" value="CT_C_D"/>
    <property type="match status" value="1"/>
</dbReference>
<dbReference type="Gene3D" id="2.40.100.10">
    <property type="entry name" value="Cyclophilin-like"/>
    <property type="match status" value="1"/>
</dbReference>
<protein>
    <submittedName>
        <fullName evidence="5">Allophanate hydrolase subunit 1</fullName>
    </submittedName>
</protein>
<organism evidence="5 6">
    <name type="scientific">Oceanispirochaeta crateris</name>
    <dbReference type="NCBI Taxonomy" id="2518645"/>
    <lineage>
        <taxon>Bacteria</taxon>
        <taxon>Pseudomonadati</taxon>
        <taxon>Spirochaetota</taxon>
        <taxon>Spirochaetia</taxon>
        <taxon>Spirochaetales</taxon>
        <taxon>Spirochaetaceae</taxon>
        <taxon>Oceanispirochaeta</taxon>
    </lineage>
</organism>
<feature type="domain" description="Carboxyltransferase" evidence="4">
    <location>
        <begin position="2"/>
        <end position="200"/>
    </location>
</feature>
<evidence type="ECO:0000259" key="4">
    <source>
        <dbReference type="SMART" id="SM00796"/>
    </source>
</evidence>
<dbReference type="GO" id="GO:0016787">
    <property type="term" value="F:hydrolase activity"/>
    <property type="evidence" value="ECO:0007669"/>
    <property type="project" value="UniProtKB-KW"/>
</dbReference>
<accession>A0A5C1QGX7</accession>
<dbReference type="GO" id="GO:0005524">
    <property type="term" value="F:ATP binding"/>
    <property type="evidence" value="ECO:0007669"/>
    <property type="project" value="UniProtKB-KW"/>
</dbReference>
<dbReference type="AlphaFoldDB" id="A0A5C1QGX7"/>
<dbReference type="PANTHER" id="PTHR34698">
    <property type="entry name" value="5-OXOPROLINASE SUBUNIT B"/>
    <property type="match status" value="1"/>
</dbReference>
<keyword evidence="3" id="KW-0067">ATP-binding</keyword>
<keyword evidence="6" id="KW-1185">Reference proteome</keyword>
<proteinExistence type="predicted"/>
<dbReference type="Proteomes" id="UP000324209">
    <property type="component" value="Chromosome"/>
</dbReference>
<evidence type="ECO:0000313" key="6">
    <source>
        <dbReference type="Proteomes" id="UP000324209"/>
    </source>
</evidence>
<dbReference type="InterPro" id="IPR010016">
    <property type="entry name" value="PxpB"/>
</dbReference>
<evidence type="ECO:0000313" key="5">
    <source>
        <dbReference type="EMBL" id="QEN06568.1"/>
    </source>
</evidence>
<gene>
    <name evidence="5" type="ORF">EXM22_00655</name>
</gene>
<keyword evidence="1" id="KW-0547">Nucleotide-binding</keyword>
<reference evidence="5 6" key="1">
    <citation type="submission" date="2019-02" db="EMBL/GenBank/DDBJ databases">
        <title>Complete Genome Sequence and Methylome Analysis of free living Spirochaetas.</title>
        <authorList>
            <person name="Fomenkov A."/>
            <person name="Dubinina G."/>
            <person name="Leshcheva N."/>
            <person name="Mikheeva N."/>
            <person name="Grabovich M."/>
            <person name="Vincze T."/>
            <person name="Roberts R.J."/>
        </authorList>
    </citation>
    <scope>NUCLEOTIDE SEQUENCE [LARGE SCALE GENOMIC DNA]</scope>
    <source>
        <strain evidence="5 6">K2</strain>
    </source>
</reference>
<dbReference type="InterPro" id="IPR003833">
    <property type="entry name" value="CT_C_D"/>
</dbReference>
<name>A0A5C1QGX7_9SPIO</name>